<evidence type="ECO:0000259" key="2">
    <source>
        <dbReference type="PROSITE" id="PS51832"/>
    </source>
</evidence>
<comment type="caution">
    <text evidence="3">The sequence shown here is derived from an EMBL/GenBank/DDBJ whole genome shotgun (WGS) entry which is preliminary data.</text>
</comment>
<keyword evidence="4" id="KW-1185">Reference proteome</keyword>
<evidence type="ECO:0000313" key="3">
    <source>
        <dbReference type="EMBL" id="MBS7525402.1"/>
    </source>
</evidence>
<feature type="domain" description="HD" evidence="1">
    <location>
        <begin position="187"/>
        <end position="313"/>
    </location>
</feature>
<organism evidence="3 4">
    <name type="scientific">Fusibacter paucivorans</name>
    <dbReference type="NCBI Taxonomy" id="76009"/>
    <lineage>
        <taxon>Bacteria</taxon>
        <taxon>Bacillati</taxon>
        <taxon>Bacillota</taxon>
        <taxon>Clostridia</taxon>
        <taxon>Eubacteriales</taxon>
        <taxon>Eubacteriales Family XII. Incertae Sedis</taxon>
        <taxon>Fusibacter</taxon>
    </lineage>
</organism>
<dbReference type="Gene3D" id="1.10.3210.10">
    <property type="entry name" value="Hypothetical protein af1432"/>
    <property type="match status" value="1"/>
</dbReference>
<feature type="domain" description="HD-GYP" evidence="2">
    <location>
        <begin position="165"/>
        <end position="364"/>
    </location>
</feature>
<dbReference type="EMBL" id="JAHBCL010000002">
    <property type="protein sequence ID" value="MBS7525402.1"/>
    <property type="molecule type" value="Genomic_DNA"/>
</dbReference>
<sequence>MHKQYKAVITDPEMIFENAFSKFQAMYQFDVCHFFLLDEHKKVATIFKTLPNRKEFQHTSNIVDISANDTYLNIVCESKSVLSSDEKVLFYNDHCYNPLNIHMEHEFYLPVLADQDGSLKVIGCIYLGFLYHKPKITYKQAMAEIDQTVLGNVLNAFTIQYKAYHERNRFFSQMNIFSEIYNNQYAQVNHPYNVAYWSTMIAAELNLSETEHFNLYIASILHDIGTLYLPNELINKSEVYDDVDTQMMHMHTLYGANIVKELAYDAADLSHIAHVIRHHHERYDGMGYPDGLKDDSIPLFSRVICVADSLDAMLSDRKYKKSKTLSEVIAEFKRCSGKQFDPKLTDIIVKIIGSRKVDLDHLIGAISWGTLLFTTPIGFNNVQGDVIKTEHGYKFITNHYNFDDESYFNKTEITNCSLVLFRGGALYEFIVKFRRMHENTVYISDLVLKPIDQYFALYWQLSGQILMDRSQSLNMTIQRIGGNAITFYLYTETLKEIAVAKEKLYHLNITFDDGETLAIPGQISRSYKSAQLTIFDFEYKSISEGVRDKIFRQIFKKQSEQQKLR</sequence>
<dbReference type="RefSeq" id="WP_213235183.1">
    <property type="nucleotide sequence ID" value="NZ_JAHBCL010000002.1"/>
</dbReference>
<reference evidence="3 4" key="1">
    <citation type="submission" date="2021-05" db="EMBL/GenBank/DDBJ databases">
        <title>Fusibacter ferrireducens sp. nov., an anaerobic, sulfur- and Fe-reducing bacterium isolated from the mangrove sediment.</title>
        <authorList>
            <person name="Qiu D."/>
        </authorList>
    </citation>
    <scope>NUCLEOTIDE SEQUENCE [LARGE SCALE GENOMIC DNA]</scope>
    <source>
        <strain evidence="3 4">DSM 12116</strain>
    </source>
</reference>
<evidence type="ECO:0000313" key="4">
    <source>
        <dbReference type="Proteomes" id="UP000746471"/>
    </source>
</evidence>
<accession>A0ABS5PKI5</accession>
<dbReference type="SMART" id="SM00471">
    <property type="entry name" value="HDc"/>
    <property type="match status" value="1"/>
</dbReference>
<dbReference type="SUPFAM" id="SSF109604">
    <property type="entry name" value="HD-domain/PDEase-like"/>
    <property type="match status" value="1"/>
</dbReference>
<name>A0ABS5PKI5_9FIRM</name>
<dbReference type="InterPro" id="IPR006674">
    <property type="entry name" value="HD_domain"/>
</dbReference>
<gene>
    <name evidence="3" type="ORF">KHM83_01780</name>
</gene>
<dbReference type="CDD" id="cd00077">
    <property type="entry name" value="HDc"/>
    <property type="match status" value="1"/>
</dbReference>
<protein>
    <submittedName>
        <fullName evidence="3">HD domain-containing protein</fullName>
    </submittedName>
</protein>
<dbReference type="PROSITE" id="PS51831">
    <property type="entry name" value="HD"/>
    <property type="match status" value="1"/>
</dbReference>
<dbReference type="Proteomes" id="UP000746471">
    <property type="component" value="Unassembled WGS sequence"/>
</dbReference>
<dbReference type="PROSITE" id="PS51832">
    <property type="entry name" value="HD_GYP"/>
    <property type="match status" value="1"/>
</dbReference>
<dbReference type="Pfam" id="PF13487">
    <property type="entry name" value="HD_5"/>
    <property type="match status" value="1"/>
</dbReference>
<dbReference type="PANTHER" id="PTHR43155">
    <property type="entry name" value="CYCLIC DI-GMP PHOSPHODIESTERASE PA4108-RELATED"/>
    <property type="match status" value="1"/>
</dbReference>
<dbReference type="InterPro" id="IPR037522">
    <property type="entry name" value="HD_GYP_dom"/>
</dbReference>
<dbReference type="InterPro" id="IPR003607">
    <property type="entry name" value="HD/PDEase_dom"/>
</dbReference>
<proteinExistence type="predicted"/>
<evidence type="ECO:0000259" key="1">
    <source>
        <dbReference type="PROSITE" id="PS51831"/>
    </source>
</evidence>